<dbReference type="EMBL" id="VIAR01000002">
    <property type="protein sequence ID" value="TQD40058.1"/>
    <property type="molecule type" value="Genomic_DNA"/>
</dbReference>
<dbReference type="OrthoDB" id="1442602at2"/>
<reference evidence="1 2" key="1">
    <citation type="submission" date="2019-06" db="EMBL/GenBank/DDBJ databases">
        <title>Flavibacter putida gen. nov., sp. nov., a novel marine bacterium of the family Flavobacteriaceae isolated from coastal seawater.</title>
        <authorList>
            <person name="Feng X."/>
        </authorList>
    </citation>
    <scope>NUCLEOTIDE SEQUENCE [LARGE SCALE GENOMIC DNA]</scope>
    <source>
        <strain evidence="1 2">PLHSN227</strain>
    </source>
</reference>
<sequence length="112" mass="12719">MKVTEKDNYIIVEDEKNNVKGFANYLEKHADNVIANKNIVVDILKYGELKLEELLLFLPISNRQRAAKNSFVIANDTINIDEVPAELMVVPTLKEAADVIQMEEIERDLGAF</sequence>
<comment type="caution">
    <text evidence="1">The sequence shown here is derived from an EMBL/GenBank/DDBJ whole genome shotgun (WGS) entry which is preliminary data.</text>
</comment>
<dbReference type="RefSeq" id="WP_141420588.1">
    <property type="nucleotide sequence ID" value="NZ_VIAR01000002.1"/>
</dbReference>
<name>A0A507ZWI0_9FLAO</name>
<accession>A0A507ZWI0</accession>
<protein>
    <submittedName>
        <fullName evidence="1">Ribonuclease Z</fullName>
    </submittedName>
</protein>
<keyword evidence="2" id="KW-1185">Reference proteome</keyword>
<organism evidence="1 2">
    <name type="scientific">Haloflavibacter putidus</name>
    <dbReference type="NCBI Taxonomy" id="2576776"/>
    <lineage>
        <taxon>Bacteria</taxon>
        <taxon>Pseudomonadati</taxon>
        <taxon>Bacteroidota</taxon>
        <taxon>Flavobacteriia</taxon>
        <taxon>Flavobacteriales</taxon>
        <taxon>Flavobacteriaceae</taxon>
        <taxon>Haloflavibacter</taxon>
    </lineage>
</organism>
<dbReference type="Proteomes" id="UP000317169">
    <property type="component" value="Unassembled WGS sequence"/>
</dbReference>
<dbReference type="AlphaFoldDB" id="A0A507ZWI0"/>
<evidence type="ECO:0000313" key="2">
    <source>
        <dbReference type="Proteomes" id="UP000317169"/>
    </source>
</evidence>
<proteinExistence type="predicted"/>
<gene>
    <name evidence="1" type="ORF">FKR84_02350</name>
</gene>
<evidence type="ECO:0000313" key="1">
    <source>
        <dbReference type="EMBL" id="TQD40058.1"/>
    </source>
</evidence>